<evidence type="ECO:0000256" key="3">
    <source>
        <dbReference type="PROSITE-ProRule" id="PRU00023"/>
    </source>
</evidence>
<dbReference type="InterPro" id="IPR050889">
    <property type="entry name" value="Dendritic_Spine_Reg/Scaffold"/>
</dbReference>
<protein>
    <recommendedName>
        <fullName evidence="5">F-box domain-containing protein</fullName>
    </recommendedName>
</protein>
<dbReference type="InterPro" id="IPR002110">
    <property type="entry name" value="Ankyrin_rpt"/>
</dbReference>
<feature type="transmembrane region" description="Helical" evidence="4">
    <location>
        <begin position="20"/>
        <end position="41"/>
    </location>
</feature>
<dbReference type="PANTHER" id="PTHR24166">
    <property type="entry name" value="ROLLING PEBBLES, ISOFORM B"/>
    <property type="match status" value="1"/>
</dbReference>
<dbReference type="SUPFAM" id="SSF81383">
    <property type="entry name" value="F-box domain"/>
    <property type="match status" value="1"/>
</dbReference>
<reference evidence="6 7" key="1">
    <citation type="submission" date="2024-02" db="EMBL/GenBank/DDBJ databases">
        <title>Discinaceae phylogenomics.</title>
        <authorList>
            <person name="Dirks A.C."/>
            <person name="James T.Y."/>
        </authorList>
    </citation>
    <scope>NUCLEOTIDE SEQUENCE [LARGE SCALE GENOMIC DNA]</scope>
    <source>
        <strain evidence="6 7">ACD0624</strain>
    </source>
</reference>
<evidence type="ECO:0000313" key="6">
    <source>
        <dbReference type="EMBL" id="KAL0638689.1"/>
    </source>
</evidence>
<dbReference type="Pfam" id="PF12796">
    <property type="entry name" value="Ank_2"/>
    <property type="match status" value="2"/>
</dbReference>
<dbReference type="PROSITE" id="PS50297">
    <property type="entry name" value="ANK_REP_REGION"/>
    <property type="match status" value="2"/>
</dbReference>
<feature type="repeat" description="ANK" evidence="3">
    <location>
        <begin position="119"/>
        <end position="151"/>
    </location>
</feature>
<evidence type="ECO:0000256" key="2">
    <source>
        <dbReference type="ARBA" id="ARBA00023043"/>
    </source>
</evidence>
<dbReference type="Gene3D" id="1.25.40.20">
    <property type="entry name" value="Ankyrin repeat-containing domain"/>
    <property type="match status" value="2"/>
</dbReference>
<evidence type="ECO:0000256" key="4">
    <source>
        <dbReference type="SAM" id="Phobius"/>
    </source>
</evidence>
<keyword evidence="4" id="KW-0472">Membrane</keyword>
<feature type="repeat" description="ANK" evidence="3">
    <location>
        <begin position="181"/>
        <end position="214"/>
    </location>
</feature>
<dbReference type="PROSITE" id="PS50181">
    <property type="entry name" value="FBOX"/>
    <property type="match status" value="1"/>
</dbReference>
<dbReference type="InterPro" id="IPR036047">
    <property type="entry name" value="F-box-like_dom_sf"/>
</dbReference>
<name>A0ABR3GRY6_9PEZI</name>
<feature type="repeat" description="ANK" evidence="3">
    <location>
        <begin position="257"/>
        <end position="289"/>
    </location>
</feature>
<dbReference type="PANTHER" id="PTHR24166:SF48">
    <property type="entry name" value="PROTEIN VAPYRIN"/>
    <property type="match status" value="1"/>
</dbReference>
<keyword evidence="7" id="KW-1185">Reference proteome</keyword>
<proteinExistence type="predicted"/>
<keyword evidence="2 3" id="KW-0040">ANK repeat</keyword>
<keyword evidence="1" id="KW-0677">Repeat</keyword>
<dbReference type="InterPro" id="IPR036770">
    <property type="entry name" value="Ankyrin_rpt-contain_sf"/>
</dbReference>
<gene>
    <name evidence="6" type="ORF">Q9L58_002267</name>
</gene>
<feature type="domain" description="F-box" evidence="5">
    <location>
        <begin position="25"/>
        <end position="72"/>
    </location>
</feature>
<dbReference type="EMBL" id="JBBBZM010000019">
    <property type="protein sequence ID" value="KAL0638689.1"/>
    <property type="molecule type" value="Genomic_DNA"/>
</dbReference>
<evidence type="ECO:0000313" key="7">
    <source>
        <dbReference type="Proteomes" id="UP001447188"/>
    </source>
</evidence>
<keyword evidence="4" id="KW-0812">Transmembrane</keyword>
<organism evidence="6 7">
    <name type="scientific">Discina gigas</name>
    <dbReference type="NCBI Taxonomy" id="1032678"/>
    <lineage>
        <taxon>Eukaryota</taxon>
        <taxon>Fungi</taxon>
        <taxon>Dikarya</taxon>
        <taxon>Ascomycota</taxon>
        <taxon>Pezizomycotina</taxon>
        <taxon>Pezizomycetes</taxon>
        <taxon>Pezizales</taxon>
        <taxon>Discinaceae</taxon>
        <taxon>Discina</taxon>
    </lineage>
</organism>
<comment type="caution">
    <text evidence="6">The sequence shown here is derived from an EMBL/GenBank/DDBJ whole genome shotgun (WGS) entry which is preliminary data.</text>
</comment>
<dbReference type="Pfam" id="PF00023">
    <property type="entry name" value="Ank"/>
    <property type="match status" value="1"/>
</dbReference>
<dbReference type="SUPFAM" id="SSF48403">
    <property type="entry name" value="Ankyrin repeat"/>
    <property type="match status" value="1"/>
</dbReference>
<sequence>MSLPQRRTRATRQYPSWPSFVPAGIFPILSLPLELTIHIASFLTPRGIFALLLTSPAFEHLISVFTPRYTREEEIYEDRVPRHYTPLQYFCSRGVERVVRRMLESGVNPNQVITGDTNHQTSPLIHAIAFRSPNIVELLLRHGANVDEVDIFPRKIMHSDSRNNTPLQIAVGAPNSIPPRRTHDRIGYAIRGAELPRIVQLLLNAGANVNARNQATQTPLQIACSTVPGNPLIVRSLLAAGADIDPGTNRIQYWYERDFRPFHYAANAGNVEIVRILIDTGVNVNARTRHLMTALDMAILHMRRDLVEVLVAGGADVSTPGACRAVDPFHVVSQTATWEEFRVWLHARGVQGNGNVLNKWWTEGKGRGMHKSRAGDNSAWKKWTYI</sequence>
<accession>A0ABR3GRY6</accession>
<keyword evidence="4" id="KW-1133">Transmembrane helix</keyword>
<dbReference type="SMART" id="SM00248">
    <property type="entry name" value="ANK"/>
    <property type="match status" value="6"/>
</dbReference>
<evidence type="ECO:0000259" key="5">
    <source>
        <dbReference type="PROSITE" id="PS50181"/>
    </source>
</evidence>
<evidence type="ECO:0000256" key="1">
    <source>
        <dbReference type="ARBA" id="ARBA00022737"/>
    </source>
</evidence>
<dbReference type="Proteomes" id="UP001447188">
    <property type="component" value="Unassembled WGS sequence"/>
</dbReference>
<dbReference type="PROSITE" id="PS50088">
    <property type="entry name" value="ANK_REPEAT"/>
    <property type="match status" value="3"/>
</dbReference>
<dbReference type="InterPro" id="IPR001810">
    <property type="entry name" value="F-box_dom"/>
</dbReference>